<evidence type="ECO:0000256" key="9">
    <source>
        <dbReference type="SAM" id="SignalP"/>
    </source>
</evidence>
<evidence type="ECO:0000256" key="5">
    <source>
        <dbReference type="ARBA" id="ARBA00053339"/>
    </source>
</evidence>
<comment type="similarity">
    <text evidence="1">Belongs to the glycosyl hydrolase 65 family.</text>
</comment>
<dbReference type="PANTHER" id="PTHR11051">
    <property type="entry name" value="GLYCOSYL HYDROLASE-RELATED"/>
    <property type="match status" value="1"/>
</dbReference>
<evidence type="ECO:0000313" key="11">
    <source>
        <dbReference type="EMBL" id="SSX12854.1"/>
    </source>
</evidence>
<evidence type="ECO:0000256" key="2">
    <source>
        <dbReference type="ARBA" id="ARBA00022801"/>
    </source>
</evidence>
<comment type="function">
    <text evidence="5">Catalyzes the hydrolysis of glucose from the disaccharide unit linked to hydroxylysine residues of collagen and collagen-like proteins.</text>
</comment>
<reference evidence="11" key="1">
    <citation type="submission" date="2018-04" db="EMBL/GenBank/DDBJ databases">
        <authorList>
            <person name="Go L.Y."/>
            <person name="Mitchell J.A."/>
        </authorList>
    </citation>
    <scope>NUCLEOTIDE SEQUENCE</scope>
    <source>
        <tissue evidence="11">Whole organism</tissue>
    </source>
</reference>
<protein>
    <recommendedName>
        <fullName evidence="7">Protein-glucosylgalactosylhydroxylysine glucosidase</fullName>
        <ecNumber evidence="6">3.2.1.107</ecNumber>
    </recommendedName>
    <alternativeName>
        <fullName evidence="8">Acid trehalase-like protein 1</fullName>
    </alternativeName>
</protein>
<keyword evidence="3" id="KW-0326">Glycosidase</keyword>
<dbReference type="InterPro" id="IPR008928">
    <property type="entry name" value="6-hairpin_glycosidase_sf"/>
</dbReference>
<dbReference type="PANTHER" id="PTHR11051:SF8">
    <property type="entry name" value="PROTEIN-GLUCOSYLGALACTOSYLHYDROXYLYSINE GLUCOSIDASE"/>
    <property type="match status" value="1"/>
</dbReference>
<keyword evidence="9" id="KW-0732">Signal</keyword>
<evidence type="ECO:0000256" key="8">
    <source>
        <dbReference type="ARBA" id="ARBA00079982"/>
    </source>
</evidence>
<evidence type="ECO:0000256" key="7">
    <source>
        <dbReference type="ARBA" id="ARBA00071505"/>
    </source>
</evidence>
<dbReference type="InterPro" id="IPR012341">
    <property type="entry name" value="6hp_glycosidase-like_sf"/>
</dbReference>
<sequence length="755" mass="87431">MCVIISMENFKMISIKLIVKIILFTLIKSLNCENDDSYIFKTSVLPRNFDLLPTLGNGHIGFTVFSQNIYMNGVYNGKGGDSSRARIPNWANIRVDYCQNRPNECEWSLNVKKGVFQETIRSKEFHLEHLIFPHRIFNRAIINQISVTRLNNHGDLTLKLIQNPGSFKFNLKSKNSERIDINFNVTRSEIIKNHVIHSKCGRTIFVEDEKYQQETRQVCVMFKEVPAKLVLKMNEFSMIWTHITTIDEYFEVAKAEMTDLLFMADHAIISTHTNAWNKFWTNEFDIKIDGDQNLARAIHSSIFYLANSLPSLVTRQQQTQFYGLSPNGLGRGRYNEDYWGHNFWDTEVWMFPSVNLMNSDWSRQLLGYRSHLLNAAKDFANASGYRGARFPWESGYTGVEVTPEPIYSNEIHITADISFAMRQYFAMTQNFEWLLTEGCEMSREIARFFSSRCKFNQSTEKYDINGVIGPDEDHQLIDNNVFTNVAAGYALNFGIFTECMCSKLDKNYPINSPEIELWQKISDNLHIEYDPDNDYHPQFQGYTIGTNIKQADTILLGFPLDYPKMNESTRANDLEIYEKVTRSNGPAMTWGMHAINHLDLKHFSDAERLLNKTYTNYIRPPFNVWCEYTSEGCGAVNFITGAGGFLQVILYGYAGIRPRLDHLLIKQPSKLPGVKEFKIQRLNYLGTRFSINFNEKSPVKGFIHFDEVRTGSRIILETVNRKYLVCQNCTYFIFEDGIKIYPEDSYPINQCDISY</sequence>
<name>A0A336L605_CULSO</name>
<dbReference type="FunFam" id="1.50.10.10:FF:000023">
    <property type="entry name" value="Protein-glucosylgalactosylhydroxylysine glucosidase"/>
    <property type="match status" value="1"/>
</dbReference>
<keyword evidence="2" id="KW-0378">Hydrolase</keyword>
<proteinExistence type="inferred from homology"/>
<evidence type="ECO:0000259" key="10">
    <source>
        <dbReference type="Pfam" id="PF03632"/>
    </source>
</evidence>
<reference evidence="12" key="2">
    <citation type="submission" date="2018-07" db="EMBL/GenBank/DDBJ databases">
        <authorList>
            <person name="Quirk P.G."/>
            <person name="Krulwich T.A."/>
        </authorList>
    </citation>
    <scope>NUCLEOTIDE SEQUENCE</scope>
</reference>
<evidence type="ECO:0000256" key="4">
    <source>
        <dbReference type="ARBA" id="ARBA00051415"/>
    </source>
</evidence>
<dbReference type="AlphaFoldDB" id="A0A336L605"/>
<dbReference type="VEuPathDB" id="VectorBase:CSON004821"/>
<accession>A0A336L605</accession>
<dbReference type="Pfam" id="PF03632">
    <property type="entry name" value="Glyco_hydro_65m"/>
    <property type="match status" value="1"/>
</dbReference>
<dbReference type="EMBL" id="UFQS01001983">
    <property type="protein sequence ID" value="SSX12854.1"/>
    <property type="molecule type" value="Genomic_DNA"/>
</dbReference>
<organism evidence="11">
    <name type="scientific">Culicoides sonorensis</name>
    <name type="common">Biting midge</name>
    <dbReference type="NCBI Taxonomy" id="179676"/>
    <lineage>
        <taxon>Eukaryota</taxon>
        <taxon>Metazoa</taxon>
        <taxon>Ecdysozoa</taxon>
        <taxon>Arthropoda</taxon>
        <taxon>Hexapoda</taxon>
        <taxon>Insecta</taxon>
        <taxon>Pterygota</taxon>
        <taxon>Neoptera</taxon>
        <taxon>Endopterygota</taxon>
        <taxon>Diptera</taxon>
        <taxon>Nematocera</taxon>
        <taxon>Chironomoidea</taxon>
        <taxon>Ceratopogonidae</taxon>
        <taxon>Ceratopogoninae</taxon>
        <taxon>Culicoides</taxon>
        <taxon>Monoculicoides</taxon>
    </lineage>
</organism>
<dbReference type="GO" id="GO:0047402">
    <property type="term" value="F:protein-glucosylgalactosylhydroxylysine glucosidase activity"/>
    <property type="evidence" value="ECO:0007669"/>
    <property type="project" value="UniProtKB-EC"/>
</dbReference>
<dbReference type="Gene3D" id="1.50.10.10">
    <property type="match status" value="1"/>
</dbReference>
<dbReference type="OMA" id="ETQYHPE"/>
<evidence type="ECO:0000256" key="1">
    <source>
        <dbReference type="ARBA" id="ARBA00006768"/>
    </source>
</evidence>
<evidence type="ECO:0000313" key="12">
    <source>
        <dbReference type="EMBL" id="SSX32296.1"/>
    </source>
</evidence>
<comment type="catalytic activity">
    <reaction evidence="4">
        <text>(5R)-5-O-[alpha-D-glucosyl-(1-&gt;2)-beta-D-galactosyl]-5-hydroxy-L-lysyl-[collagen] + H2O = (5R)-5-O-(beta-D-galactosyl)-5-hydroxy-L-lysyl-[collagen] + D-glucose</text>
        <dbReference type="Rhea" id="RHEA:11068"/>
        <dbReference type="Rhea" id="RHEA-COMP:12753"/>
        <dbReference type="Rhea" id="RHEA-COMP:12754"/>
        <dbReference type="ChEBI" id="CHEBI:4167"/>
        <dbReference type="ChEBI" id="CHEBI:15377"/>
        <dbReference type="ChEBI" id="CHEBI:133443"/>
        <dbReference type="ChEBI" id="CHEBI:133452"/>
        <dbReference type="EC" id="3.2.1.107"/>
    </reaction>
</comment>
<dbReference type="InterPro" id="IPR005195">
    <property type="entry name" value="Glyco_hydro_65_M"/>
</dbReference>
<dbReference type="SUPFAM" id="SSF48208">
    <property type="entry name" value="Six-hairpin glycosidases"/>
    <property type="match status" value="1"/>
</dbReference>
<evidence type="ECO:0000256" key="6">
    <source>
        <dbReference type="ARBA" id="ARBA00066430"/>
    </source>
</evidence>
<feature type="signal peptide" evidence="9">
    <location>
        <begin position="1"/>
        <end position="32"/>
    </location>
</feature>
<gene>
    <name evidence="11" type="primary">CSON004821</name>
</gene>
<feature type="domain" description="Glycoside hydrolase family 65 central catalytic" evidence="10">
    <location>
        <begin position="331"/>
        <end position="543"/>
    </location>
</feature>
<dbReference type="GO" id="GO:0005975">
    <property type="term" value="P:carbohydrate metabolic process"/>
    <property type="evidence" value="ECO:0007669"/>
    <property type="project" value="InterPro"/>
</dbReference>
<dbReference type="EMBL" id="UFQT01001983">
    <property type="protein sequence ID" value="SSX32296.1"/>
    <property type="molecule type" value="Genomic_DNA"/>
</dbReference>
<evidence type="ECO:0000256" key="3">
    <source>
        <dbReference type="ARBA" id="ARBA00023295"/>
    </source>
</evidence>
<dbReference type="EC" id="3.2.1.107" evidence="6"/>
<feature type="chain" id="PRO_5033778232" description="Protein-glucosylgalactosylhydroxylysine glucosidase" evidence="9">
    <location>
        <begin position="33"/>
        <end position="755"/>
    </location>
</feature>